<proteinExistence type="predicted"/>
<dbReference type="EnsemblMetazoa" id="ACHR001903-RA">
    <property type="protein sequence ID" value="ACHR001903-PA"/>
    <property type="gene ID" value="ACHR001903"/>
</dbReference>
<evidence type="ECO:0008006" key="3">
    <source>
        <dbReference type="Google" id="ProtNLM"/>
    </source>
</evidence>
<dbReference type="VEuPathDB" id="VectorBase:ACHR001903"/>
<reference evidence="2" key="1">
    <citation type="submission" date="2013-03" db="EMBL/GenBank/DDBJ databases">
        <title>The Genome Sequence of Anopheles christyi ACHKN1017.</title>
        <authorList>
            <consortium name="The Broad Institute Genomics Platform"/>
            <person name="Neafsey D.E."/>
            <person name="Besansky N."/>
            <person name="Walker B."/>
            <person name="Young S.K."/>
            <person name="Zeng Q."/>
            <person name="Gargeya S."/>
            <person name="Fitzgerald M."/>
            <person name="Haas B."/>
            <person name="Abouelleil A."/>
            <person name="Allen A.W."/>
            <person name="Alvarado L."/>
            <person name="Arachchi H.M."/>
            <person name="Berlin A.M."/>
            <person name="Chapman S.B."/>
            <person name="Gainer-Dewar J."/>
            <person name="Goldberg J."/>
            <person name="Griggs A."/>
            <person name="Gujja S."/>
            <person name="Hansen M."/>
            <person name="Howarth C."/>
            <person name="Imamovic A."/>
            <person name="Ireland A."/>
            <person name="Larimer J."/>
            <person name="McCowan C."/>
            <person name="Murphy C."/>
            <person name="Pearson M."/>
            <person name="Poon T.W."/>
            <person name="Priest M."/>
            <person name="Roberts A."/>
            <person name="Saif S."/>
            <person name="Shea T."/>
            <person name="Sisk P."/>
            <person name="Sykes S."/>
            <person name="Wortman J."/>
            <person name="Nusbaum C."/>
            <person name="Birren B."/>
        </authorList>
    </citation>
    <scope>NUCLEOTIDE SEQUENCE [LARGE SCALE GENOMIC DNA]</scope>
    <source>
        <strain evidence="2">ACHKN1017</strain>
    </source>
</reference>
<keyword evidence="2" id="KW-1185">Reference proteome</keyword>
<protein>
    <recommendedName>
        <fullName evidence="3">Protein TsetseEP domain-containing protein</fullName>
    </recommendedName>
</protein>
<organism evidence="1 2">
    <name type="scientific">Anopheles christyi</name>
    <dbReference type="NCBI Taxonomy" id="43041"/>
    <lineage>
        <taxon>Eukaryota</taxon>
        <taxon>Metazoa</taxon>
        <taxon>Ecdysozoa</taxon>
        <taxon>Arthropoda</taxon>
        <taxon>Hexapoda</taxon>
        <taxon>Insecta</taxon>
        <taxon>Pterygota</taxon>
        <taxon>Neoptera</taxon>
        <taxon>Endopterygota</taxon>
        <taxon>Diptera</taxon>
        <taxon>Nematocera</taxon>
        <taxon>Culicoidea</taxon>
        <taxon>Culicidae</taxon>
        <taxon>Anophelinae</taxon>
        <taxon>Anopheles</taxon>
    </lineage>
</organism>
<sequence length="382" mass="41605">MQQSDRTGAKPDFGVDVMIRGSGAVQGTAVLIEQQFIELTGHMSFSLVSSYGLLSELRTQMDLLARNVSSIGTAFATALNIASTSSSNVSATFEPMVLALSSLQTLQVDHLPAILAEIQSLVELPIKLELQDSFRAIFSTVQLLAGTVLQLTSAVVNSNDPANVDVSVVNMVNRAASLLRANIVPLNYTIASTGDNIRAVDAFLARLSSSVQSNTVTVGNDFERFLQQQYQLKNTTTAGLSCTKQEISDIGSSVAPFLPILCDGSDPCDLQTTVEQIMQLQSDEVDQVATTMTRQIDELARFKPVYTAAASELFNRTYNLGLFLADVTVIKGPYALHCFKKYSNLVEQLIPRVTDGFNVCYRQETTRLRSLRTSLLNIKVKN</sequence>
<name>A0A182JTS1_9DIPT</name>
<reference evidence="1" key="2">
    <citation type="submission" date="2020-05" db="UniProtKB">
        <authorList>
            <consortium name="EnsemblMetazoa"/>
        </authorList>
    </citation>
    <scope>IDENTIFICATION</scope>
    <source>
        <strain evidence="1">ACHKN1017</strain>
    </source>
</reference>
<evidence type="ECO:0000313" key="1">
    <source>
        <dbReference type="EnsemblMetazoa" id="ACHR001903-PA"/>
    </source>
</evidence>
<dbReference type="AlphaFoldDB" id="A0A182JTS1"/>
<evidence type="ECO:0000313" key="2">
    <source>
        <dbReference type="Proteomes" id="UP000075881"/>
    </source>
</evidence>
<dbReference type="Proteomes" id="UP000075881">
    <property type="component" value="Unassembled WGS sequence"/>
</dbReference>
<accession>A0A182JTS1</accession>